<keyword evidence="3" id="KW-1185">Reference proteome</keyword>
<proteinExistence type="predicted"/>
<evidence type="ECO:0000313" key="3">
    <source>
        <dbReference type="Proteomes" id="UP000591131"/>
    </source>
</evidence>
<sequence>MPVDCTVAPVDMAAVITGDEFLSPKRLRAGDVSEFIAEGSDVDYINDYLTEMHPGAGLHCQVMEGKGRTLISHRTYGIGDVIFVEAPLHIVCEDDSDCDYEKIKGLCEDDGDMDYEALWYWCAVRSLTDRDLPSSSSIPSVSSETQKRLLLLHKPEITEVSESVRRVVQACGLEGCDQLLEELLQIWIHNCFEYQETPTGYSTYFAPAFMSHSCLPNAGWVNDPEGNFVLKARLPIERGDEVCVSYLSEEALLDCTRARVDDLNTTKGFVCTCPRCTAEEDPSRVFACPSCSVGDVVFPSDAPLLSDGKEAIDAFNRLPVCLRCGKELSAERFFLYLKSEGRLAAVLKGLESKDITRHNAGEFMDAGQAKQLRKLSKAVTNDHHGTAAKVLHILADYYIYVKEFSEAIKCLDIYLDFCVRAYDGLNGAHSWALEEKADILLEQATYQVLAQRNPTRFASLSSQATRRMFFYGSFSAKEIEQLSSCGILETYQKAAEELKLLFGFWHEYHTKVNEKIIKVQRRLTSL</sequence>
<dbReference type="Proteomes" id="UP000591131">
    <property type="component" value="Unassembled WGS sequence"/>
</dbReference>
<comment type="caution">
    <text evidence="2">The sequence shown here is derived from an EMBL/GenBank/DDBJ whole genome shotgun (WGS) entry which is preliminary data.</text>
</comment>
<dbReference type="SUPFAM" id="SSF82199">
    <property type="entry name" value="SET domain"/>
    <property type="match status" value="1"/>
</dbReference>
<evidence type="ECO:0000313" key="2">
    <source>
        <dbReference type="EMBL" id="KAF4655707.1"/>
    </source>
</evidence>
<dbReference type="PANTHER" id="PTHR12197">
    <property type="entry name" value="HISTONE-LYSINE N-METHYLTRANSFERASE SMYD"/>
    <property type="match status" value="1"/>
</dbReference>
<gene>
    <name evidence="2" type="ORF">FOL47_009328</name>
</gene>
<dbReference type="Pfam" id="PF00856">
    <property type="entry name" value="SET"/>
    <property type="match status" value="1"/>
</dbReference>
<dbReference type="InterPro" id="IPR001214">
    <property type="entry name" value="SET_dom"/>
</dbReference>
<dbReference type="AlphaFoldDB" id="A0A7J6L915"/>
<feature type="domain" description="SET" evidence="1">
    <location>
        <begin position="67"/>
        <end position="246"/>
    </location>
</feature>
<organism evidence="2 3">
    <name type="scientific">Perkinsus chesapeaki</name>
    <name type="common">Clam parasite</name>
    <name type="synonym">Perkinsus andrewsi</name>
    <dbReference type="NCBI Taxonomy" id="330153"/>
    <lineage>
        <taxon>Eukaryota</taxon>
        <taxon>Sar</taxon>
        <taxon>Alveolata</taxon>
        <taxon>Perkinsozoa</taxon>
        <taxon>Perkinsea</taxon>
        <taxon>Perkinsida</taxon>
        <taxon>Perkinsidae</taxon>
        <taxon>Perkinsus</taxon>
    </lineage>
</organism>
<protein>
    <recommendedName>
        <fullName evidence="1">SET domain-containing protein</fullName>
    </recommendedName>
</protein>
<dbReference type="Gene3D" id="1.25.40.10">
    <property type="entry name" value="Tetratricopeptide repeat domain"/>
    <property type="match status" value="1"/>
</dbReference>
<accession>A0A7J6L915</accession>
<reference evidence="2 3" key="1">
    <citation type="submission" date="2020-04" db="EMBL/GenBank/DDBJ databases">
        <title>Perkinsus chesapeaki whole genome sequence.</title>
        <authorList>
            <person name="Bogema D.R."/>
        </authorList>
    </citation>
    <scope>NUCLEOTIDE SEQUENCE [LARGE SCALE GENOMIC DNA]</scope>
    <source>
        <strain evidence="2">ATCC PRA-425</strain>
    </source>
</reference>
<name>A0A7J6L915_PERCH</name>
<dbReference type="InterPro" id="IPR011990">
    <property type="entry name" value="TPR-like_helical_dom_sf"/>
</dbReference>
<dbReference type="OrthoDB" id="194358at2759"/>
<dbReference type="InterPro" id="IPR046341">
    <property type="entry name" value="SET_dom_sf"/>
</dbReference>
<dbReference type="EMBL" id="JAAPAO010000642">
    <property type="protein sequence ID" value="KAF4655707.1"/>
    <property type="molecule type" value="Genomic_DNA"/>
</dbReference>
<dbReference type="CDD" id="cd20071">
    <property type="entry name" value="SET_SMYD"/>
    <property type="match status" value="1"/>
</dbReference>
<evidence type="ECO:0000259" key="1">
    <source>
        <dbReference type="Pfam" id="PF00856"/>
    </source>
</evidence>
<dbReference type="InterPro" id="IPR050869">
    <property type="entry name" value="H3K4_H4K5_MeTrfase"/>
</dbReference>
<dbReference type="Gene3D" id="2.170.270.10">
    <property type="entry name" value="SET domain"/>
    <property type="match status" value="1"/>
</dbReference>